<dbReference type="EMBL" id="JAYFUM010000024">
    <property type="protein sequence ID" value="MEA5141131.1"/>
    <property type="molecule type" value="Genomic_DNA"/>
</dbReference>
<evidence type="ECO:0000313" key="6">
    <source>
        <dbReference type="Proteomes" id="UP001302949"/>
    </source>
</evidence>
<dbReference type="InterPro" id="IPR023296">
    <property type="entry name" value="Glyco_hydro_beta-prop_sf"/>
</dbReference>
<dbReference type="Pfam" id="PF04616">
    <property type="entry name" value="Glyco_hydro_43"/>
    <property type="match status" value="1"/>
</dbReference>
<dbReference type="SUPFAM" id="SSF75005">
    <property type="entry name" value="Arabinanase/levansucrase/invertase"/>
    <property type="match status" value="1"/>
</dbReference>
<dbReference type="InterPro" id="IPR006710">
    <property type="entry name" value="Glyco_hydro_43"/>
</dbReference>
<dbReference type="CDD" id="cd18826">
    <property type="entry name" value="GH43_CtGH43-like"/>
    <property type="match status" value="1"/>
</dbReference>
<comment type="caution">
    <text evidence="5">The sequence shown here is derived from an EMBL/GenBank/DDBJ whole genome shotgun (WGS) entry which is preliminary data.</text>
</comment>
<keyword evidence="2 4" id="KW-0378">Hydrolase</keyword>
<dbReference type="Proteomes" id="UP001302949">
    <property type="component" value="Unassembled WGS sequence"/>
</dbReference>
<sequence length="384" mass="44463">MTTLLSTLYFVSSAQKIKPRREIGNKKRYKSIVPGQEWLDTDGKPIQAHGFSVFYKDGTYYWYGENKEKTVKGSNVWTWGIRCYTSKDFYNWKDRGLIIQPDTLDALSPLNPSQGIDRPHIIYNAKTKKFVCWIKLLGTDGQFMTVLTANNFMGPYKIANKAIRPNGLEAGDFDLYVDEKTGKGYFWHERPHYELICAELTDDYTSVNGKYSVHYSGLIPPDTREAPTHFVANGKHYLYTSGTTGYSPNKSRISTFDDYHGAYKDLGNPHPADSTYSSYCSQITEVIKIPGKKNLYVALADRWMPEWCGTDKPKQEVEKIRQRFLGHKPNPINYAKVTLIDRTGEKREDWDARSKANYVWLPIVWEKGVPNIYWKNEWKLEEYK</sequence>
<comment type="similarity">
    <text evidence="1 4">Belongs to the glycosyl hydrolase 43 family.</text>
</comment>
<evidence type="ECO:0000256" key="3">
    <source>
        <dbReference type="ARBA" id="ARBA00023295"/>
    </source>
</evidence>
<evidence type="ECO:0000313" key="5">
    <source>
        <dbReference type="EMBL" id="MEA5141131.1"/>
    </source>
</evidence>
<dbReference type="RefSeq" id="WP_323298288.1">
    <property type="nucleotide sequence ID" value="NZ_JAYFUM010000024.1"/>
</dbReference>
<reference evidence="5 6" key="1">
    <citation type="submission" date="2023-12" db="EMBL/GenBank/DDBJ databases">
        <title>Novel species of the genus Arcicella isolated from rivers.</title>
        <authorList>
            <person name="Lu H."/>
        </authorList>
    </citation>
    <scope>NUCLEOTIDE SEQUENCE [LARGE SCALE GENOMIC DNA]</scope>
    <source>
        <strain evidence="5 6">KCTC 23307</strain>
    </source>
</reference>
<evidence type="ECO:0000256" key="1">
    <source>
        <dbReference type="ARBA" id="ARBA00009865"/>
    </source>
</evidence>
<evidence type="ECO:0000256" key="4">
    <source>
        <dbReference type="RuleBase" id="RU361187"/>
    </source>
</evidence>
<dbReference type="Gene3D" id="2.115.10.20">
    <property type="entry name" value="Glycosyl hydrolase domain, family 43"/>
    <property type="match status" value="1"/>
</dbReference>
<protein>
    <submittedName>
        <fullName evidence="5">Family 43 glycosylhydrolase</fullName>
    </submittedName>
</protein>
<keyword evidence="6" id="KW-1185">Reference proteome</keyword>
<name>A0ABU5QE67_9BACT</name>
<evidence type="ECO:0000256" key="2">
    <source>
        <dbReference type="ARBA" id="ARBA00022801"/>
    </source>
</evidence>
<organism evidence="5 6">
    <name type="scientific">Arcicella rigui</name>
    <dbReference type="NCBI Taxonomy" id="797020"/>
    <lineage>
        <taxon>Bacteria</taxon>
        <taxon>Pseudomonadati</taxon>
        <taxon>Bacteroidota</taxon>
        <taxon>Cytophagia</taxon>
        <taxon>Cytophagales</taxon>
        <taxon>Flectobacillaceae</taxon>
        <taxon>Arcicella</taxon>
    </lineage>
</organism>
<dbReference type="PANTHER" id="PTHR22925">
    <property type="entry name" value="GLYCOSYL HYDROLASE 43 FAMILY MEMBER"/>
    <property type="match status" value="1"/>
</dbReference>
<gene>
    <name evidence="5" type="ORF">VB248_18405</name>
</gene>
<proteinExistence type="inferred from homology"/>
<accession>A0ABU5QE67</accession>
<keyword evidence="3 4" id="KW-0326">Glycosidase</keyword>
<dbReference type="PANTHER" id="PTHR22925:SF3">
    <property type="entry name" value="GLYCOSYL HYDROLASE FAMILY PROTEIN 43"/>
    <property type="match status" value="1"/>
</dbReference>